<dbReference type="STRING" id="1579316.RC74_03430"/>
<dbReference type="InterPro" id="IPR002563">
    <property type="entry name" value="Flavin_Rdtase-like_dom"/>
</dbReference>
<sequence>MIMTKTYERFDFDELTPHERYKLLIGTVVPRPIALVTTVDLEGNVNAAPFSFFNVLTSDPAILAIGIENHKDLSLKDTSQNIRLTEAFTVNIVDDDLVTGMNICAVAFPKGVDEMQKAGLTAIAGTHVPCPRIGEAPAAFECVRHMTIELGRSRQIVLGRVVALHLRSDLVDGDRKYVNQQGLHAVGRMGGIGYARTSDQFDLATPSLEMWNLENEDQAAQ</sequence>
<evidence type="ECO:0000256" key="3">
    <source>
        <dbReference type="ARBA" id="ARBA00022643"/>
    </source>
</evidence>
<dbReference type="Proteomes" id="UP000070371">
    <property type="component" value="Chromosome"/>
</dbReference>
<evidence type="ECO:0000313" key="7">
    <source>
        <dbReference type="Proteomes" id="UP000070371"/>
    </source>
</evidence>
<dbReference type="KEGG" id="hat:RC74_03430"/>
<dbReference type="GO" id="GO:0010181">
    <property type="term" value="F:FMN binding"/>
    <property type="evidence" value="ECO:0007669"/>
    <property type="project" value="InterPro"/>
</dbReference>
<reference evidence="6 7" key="1">
    <citation type="submission" date="2016-02" db="EMBL/GenBank/DDBJ databases">
        <title>Complete genome sequence of Halocynthiibacter arcticus PAMC 20958t from arctic marine sediment.</title>
        <authorList>
            <person name="Lee Y.M."/>
            <person name="Baek K."/>
            <person name="Lee H.K."/>
            <person name="Shin S.C."/>
        </authorList>
    </citation>
    <scope>NUCLEOTIDE SEQUENCE [LARGE SCALE GENOMIC DNA]</scope>
    <source>
        <strain evidence="6">PAMC 20958</strain>
    </source>
</reference>
<evidence type="ECO:0000256" key="2">
    <source>
        <dbReference type="ARBA" id="ARBA00022630"/>
    </source>
</evidence>
<dbReference type="EMBL" id="CP014327">
    <property type="protein sequence ID" value="AML50444.1"/>
    <property type="molecule type" value="Genomic_DNA"/>
</dbReference>
<protein>
    <submittedName>
        <fullName evidence="6">Flavin reductase</fullName>
    </submittedName>
</protein>
<dbReference type="SMART" id="SM00903">
    <property type="entry name" value="Flavin_Reduct"/>
    <property type="match status" value="1"/>
</dbReference>
<evidence type="ECO:0000256" key="4">
    <source>
        <dbReference type="ARBA" id="ARBA00038054"/>
    </source>
</evidence>
<evidence type="ECO:0000256" key="1">
    <source>
        <dbReference type="ARBA" id="ARBA00001917"/>
    </source>
</evidence>
<keyword evidence="2" id="KW-0285">Flavoprotein</keyword>
<comment type="cofactor">
    <cofactor evidence="1">
        <name>FMN</name>
        <dbReference type="ChEBI" id="CHEBI:58210"/>
    </cofactor>
</comment>
<gene>
    <name evidence="6" type="ORF">RC74_03430</name>
</gene>
<evidence type="ECO:0000313" key="6">
    <source>
        <dbReference type="EMBL" id="AML50444.1"/>
    </source>
</evidence>
<dbReference type="InterPro" id="IPR012349">
    <property type="entry name" value="Split_barrel_FMN-bd"/>
</dbReference>
<dbReference type="Gene3D" id="2.30.110.10">
    <property type="entry name" value="Electron Transport, Fmn-binding Protein, Chain A"/>
    <property type="match status" value="1"/>
</dbReference>
<dbReference type="AlphaFoldDB" id="A0A126UWN9"/>
<dbReference type="GO" id="GO:0016646">
    <property type="term" value="F:oxidoreductase activity, acting on the CH-NH group of donors, NAD or NADP as acceptor"/>
    <property type="evidence" value="ECO:0007669"/>
    <property type="project" value="UniProtKB-ARBA"/>
</dbReference>
<keyword evidence="7" id="KW-1185">Reference proteome</keyword>
<dbReference type="Pfam" id="PF01613">
    <property type="entry name" value="Flavin_Reduct"/>
    <property type="match status" value="1"/>
</dbReference>
<name>A0A126UWN9_9RHOB</name>
<accession>A0A126UWN9</accession>
<organism evidence="6 7">
    <name type="scientific">Falsihalocynthiibacter arcticus</name>
    <dbReference type="NCBI Taxonomy" id="1579316"/>
    <lineage>
        <taxon>Bacteria</taxon>
        <taxon>Pseudomonadati</taxon>
        <taxon>Pseudomonadota</taxon>
        <taxon>Alphaproteobacteria</taxon>
        <taxon>Rhodobacterales</taxon>
        <taxon>Roseobacteraceae</taxon>
        <taxon>Falsihalocynthiibacter</taxon>
    </lineage>
</organism>
<dbReference type="PANTHER" id="PTHR33798:SF5">
    <property type="entry name" value="FLAVIN REDUCTASE LIKE DOMAIN-CONTAINING PROTEIN"/>
    <property type="match status" value="1"/>
</dbReference>
<evidence type="ECO:0000259" key="5">
    <source>
        <dbReference type="SMART" id="SM00903"/>
    </source>
</evidence>
<dbReference type="PANTHER" id="PTHR33798">
    <property type="entry name" value="FLAVOPROTEIN OXYGENASE"/>
    <property type="match status" value="1"/>
</dbReference>
<comment type="similarity">
    <text evidence="4">Belongs to the flavoredoxin family.</text>
</comment>
<feature type="domain" description="Flavin reductase like" evidence="5">
    <location>
        <begin position="26"/>
        <end position="179"/>
    </location>
</feature>
<proteinExistence type="inferred from homology"/>
<keyword evidence="3" id="KW-0288">FMN</keyword>
<dbReference type="SUPFAM" id="SSF50475">
    <property type="entry name" value="FMN-binding split barrel"/>
    <property type="match status" value="1"/>
</dbReference>